<feature type="compositionally biased region" description="Acidic residues" evidence="2">
    <location>
        <begin position="546"/>
        <end position="568"/>
    </location>
</feature>
<gene>
    <name evidence="4" type="ORF">PRZ48_000908</name>
</gene>
<dbReference type="EMBL" id="JAXOVC010000001">
    <property type="protein sequence ID" value="KAK4507174.1"/>
    <property type="molecule type" value="Genomic_DNA"/>
</dbReference>
<sequence length="1287" mass="143107">MQPLNPYIRAFFRSALPAQCQPISHHVLLVPTTEVLLRSKDRETNTSYADLAGTEEFLASHVLRVPGGGPPLSGNGKDAGNVRENKSKAKQYSTINGRTVVVKDSFVYSNKGFKTLNQAQLLSDTIYYPDAPDGQQWLVYYISRPLIGIHQPTPIIPAVISDEPSKERRRALTEASAEATASTSAGPATPKKKEVKTFNDLLTQFPMISRQMQTGLEKIIREFVAVNDKPLPKPKSRRSSVSSQRSAPYISDSVSSIKSSLSGSSTIHPTSIELETEEQTLRTSLETAIINAIDLFQNVDKQQLSLLGANTELTGPVVERLIERYVTEQVHDQTLFPRLCAIRRPDDSDLESKIRKMADVDIAQVGVPIEDGMKGKRALATRLNKGVEAFKKMGVASSPEEMLDILLNTQKVVTETESTGQTGEANNVETEPELSTPLTVNADILVAMLLIVVIRSGVRHLNTRLLYMRYFIFIDEVDSGEQGYALATLEAVLAHLSGSSSTLRKASKRNRLLWQAVRSGDMQALEAILQPHILPDDENTAASPLDFEEPESSEEGDTSADLTQDENEQPQTSRQDGASSSQDFAALNGSLNHVFPFQRPPTPPPEQIQAKMKKRVSLASLPRSQSASSAYSSRSHSRNKSIDSEASTGLGSDLSVDKLAQTQDADGNSVLMMAIDSGKNDALTFLLSMPAHFRASFILEDINNDGTTLLSAAVQSGNRLITDELIEYLENNASADELEHYLQVQDGKGRCFAHYLFHQPHLIQRFGKKLPWRLKDKNGQTPLFALCRSYDHEQYHAMVEEALALATETQGDGEPLHLDDHVDAKGNTLLHVINDMQLTLKMLRHCDSDVNAANDKRFTPLMVGSKYGRIDLVRALFGDPRVDMTLKDLRGLTAVELAKDDDVRNRIDDLVLLSTSAGKDGRITTIVRSFFVEDATVRLVLKSGAPNANGTVTVTTCRRTVADFENLSQWLAIECPASWLPRHFDLPSPFLIPSKPSRAILRDIQVRLDNFFHNLLNHGTFSMHELVWEFFLVPELDAEMLTERSKRKAEARVENVRDDYEPVTDTQEVENFVAFAREQVRGVTQAVKKTIRSTNKHRMLYNDYAEAQTMSSSALSSVAFLPQDFLTAYDRFTKTLTPTEASPLAGLYYNLHSMYSTSTAVQVATDRPAYLIGSMAQAQRSIDKSKNSISRSNRWTPNIGFFEDAKKAVALDAWDKAAKGRRELETLGCELRYTQQTIAGELATWQDEHVKSGRAMLRRLAKETIVKERAKLEGMRRALRMVKTSHQ</sequence>
<dbReference type="InterPro" id="IPR002110">
    <property type="entry name" value="Ankyrin_rpt"/>
</dbReference>
<evidence type="ECO:0000313" key="5">
    <source>
        <dbReference type="Proteomes" id="UP001305779"/>
    </source>
</evidence>
<feature type="domain" description="VPS9" evidence="3">
    <location>
        <begin position="344"/>
        <end position="505"/>
    </location>
</feature>
<evidence type="ECO:0000256" key="1">
    <source>
        <dbReference type="ARBA" id="ARBA00007428"/>
    </source>
</evidence>
<dbReference type="InterPro" id="IPR003123">
    <property type="entry name" value="VPS9"/>
</dbReference>
<dbReference type="CDD" id="cd06093">
    <property type="entry name" value="PX_domain"/>
    <property type="match status" value="1"/>
</dbReference>
<keyword evidence="5" id="KW-1185">Reference proteome</keyword>
<dbReference type="Gene3D" id="1.25.40.20">
    <property type="entry name" value="Ankyrin repeat-containing domain"/>
    <property type="match status" value="2"/>
</dbReference>
<dbReference type="InterPro" id="IPR051248">
    <property type="entry name" value="UPF0507/Ank_repeat_27"/>
</dbReference>
<dbReference type="Pfam" id="PF13857">
    <property type="entry name" value="Ank_5"/>
    <property type="match status" value="1"/>
</dbReference>
<organism evidence="4 5">
    <name type="scientific">Zasmidium cellare</name>
    <name type="common">Wine cellar mold</name>
    <name type="synonym">Racodium cellare</name>
    <dbReference type="NCBI Taxonomy" id="395010"/>
    <lineage>
        <taxon>Eukaryota</taxon>
        <taxon>Fungi</taxon>
        <taxon>Dikarya</taxon>
        <taxon>Ascomycota</taxon>
        <taxon>Pezizomycotina</taxon>
        <taxon>Dothideomycetes</taxon>
        <taxon>Dothideomycetidae</taxon>
        <taxon>Mycosphaerellales</taxon>
        <taxon>Mycosphaerellaceae</taxon>
        <taxon>Zasmidium</taxon>
    </lineage>
</organism>
<dbReference type="InterPro" id="IPR037191">
    <property type="entry name" value="VPS9_dom_sf"/>
</dbReference>
<dbReference type="Gene3D" id="3.30.1520.10">
    <property type="entry name" value="Phox-like domain"/>
    <property type="match status" value="1"/>
</dbReference>
<dbReference type="SUPFAM" id="SSF109993">
    <property type="entry name" value="VPS9 domain"/>
    <property type="match status" value="1"/>
</dbReference>
<feature type="compositionally biased region" description="Polar residues" evidence="2">
    <location>
        <begin position="569"/>
        <end position="583"/>
    </location>
</feature>
<feature type="compositionally biased region" description="Low complexity" evidence="2">
    <location>
        <begin position="173"/>
        <end position="185"/>
    </location>
</feature>
<evidence type="ECO:0000259" key="3">
    <source>
        <dbReference type="PROSITE" id="PS51205"/>
    </source>
</evidence>
<dbReference type="PANTHER" id="PTHR24170:SF1">
    <property type="entry name" value="DOMAIN PROTEIN, PUTATIVE (AFU_ORTHOLOGUE AFUA_1G09870)-RELATED"/>
    <property type="match status" value="1"/>
</dbReference>
<evidence type="ECO:0000256" key="2">
    <source>
        <dbReference type="SAM" id="MobiDB-lite"/>
    </source>
</evidence>
<evidence type="ECO:0000313" key="4">
    <source>
        <dbReference type="EMBL" id="KAK4507174.1"/>
    </source>
</evidence>
<dbReference type="SUPFAM" id="SSF64268">
    <property type="entry name" value="PX domain"/>
    <property type="match status" value="1"/>
</dbReference>
<feature type="compositionally biased region" description="Basic and acidic residues" evidence="2">
    <location>
        <begin position="163"/>
        <end position="172"/>
    </location>
</feature>
<proteinExistence type="inferred from homology"/>
<dbReference type="Pfam" id="PF02204">
    <property type="entry name" value="VPS9"/>
    <property type="match status" value="1"/>
</dbReference>
<feature type="region of interest" description="Disordered" evidence="2">
    <location>
        <begin position="256"/>
        <end position="275"/>
    </location>
</feature>
<dbReference type="PANTHER" id="PTHR24170">
    <property type="entry name" value="ANKYRIN REPEAT DOMAIN-CONTAINING PROTEIN 27"/>
    <property type="match status" value="1"/>
</dbReference>
<dbReference type="SUPFAM" id="SSF48403">
    <property type="entry name" value="Ankyrin repeat"/>
    <property type="match status" value="1"/>
</dbReference>
<dbReference type="Gene3D" id="1.20.1050.80">
    <property type="entry name" value="VPS9 domain"/>
    <property type="match status" value="1"/>
</dbReference>
<protein>
    <recommendedName>
        <fullName evidence="3">VPS9 domain-containing protein</fullName>
    </recommendedName>
</protein>
<dbReference type="SMART" id="SM00248">
    <property type="entry name" value="ANK"/>
    <property type="match status" value="4"/>
</dbReference>
<feature type="compositionally biased region" description="Low complexity" evidence="2">
    <location>
        <begin position="256"/>
        <end position="265"/>
    </location>
</feature>
<comment type="similarity">
    <text evidence="1">Belongs to the UPF0507 family.</text>
</comment>
<reference evidence="4 5" key="1">
    <citation type="journal article" date="2023" name="G3 (Bethesda)">
        <title>A chromosome-level genome assembly of Zasmidium syzygii isolated from banana leaves.</title>
        <authorList>
            <person name="van Westerhoven A.C."/>
            <person name="Mehrabi R."/>
            <person name="Talebi R."/>
            <person name="Steentjes M.B.F."/>
            <person name="Corcolon B."/>
            <person name="Chong P.A."/>
            <person name="Kema G.H.J."/>
            <person name="Seidl M.F."/>
        </authorList>
    </citation>
    <scope>NUCLEOTIDE SEQUENCE [LARGE SCALE GENOMIC DNA]</scope>
    <source>
        <strain evidence="4 5">P124</strain>
    </source>
</reference>
<dbReference type="Proteomes" id="UP001305779">
    <property type="component" value="Unassembled WGS sequence"/>
</dbReference>
<dbReference type="InterPro" id="IPR036871">
    <property type="entry name" value="PX_dom_sf"/>
</dbReference>
<feature type="compositionally biased region" description="Low complexity" evidence="2">
    <location>
        <begin position="617"/>
        <end position="634"/>
    </location>
</feature>
<accession>A0ABR0EZR8</accession>
<name>A0ABR0EZR8_ZASCE</name>
<comment type="caution">
    <text evidence="4">The sequence shown here is derived from an EMBL/GenBank/DDBJ whole genome shotgun (WGS) entry which is preliminary data.</text>
</comment>
<feature type="region of interest" description="Disordered" evidence="2">
    <location>
        <begin position="162"/>
        <end position="192"/>
    </location>
</feature>
<feature type="region of interest" description="Disordered" evidence="2">
    <location>
        <begin position="533"/>
        <end position="651"/>
    </location>
</feature>
<dbReference type="InterPro" id="IPR036770">
    <property type="entry name" value="Ankyrin_rpt-contain_sf"/>
</dbReference>
<dbReference type="PROSITE" id="PS51205">
    <property type="entry name" value="VPS9"/>
    <property type="match status" value="1"/>
</dbReference>